<accession>A0A6J5T449</accession>
<proteinExistence type="predicted"/>
<protein>
    <submittedName>
        <fullName evidence="1">Uncharacterized protein</fullName>
    </submittedName>
</protein>
<sequence>MIEPLDFSKYYIADFPHIHKDNYEEAIAEWHRINDSTTAKFREDLEDYLMNYLAITAKFREDLEDYLMNYLAIELGEQSIHLSKIRKLIEISMGLGIEYDEVADLCVRMLPLLIEDKL</sequence>
<reference evidence="1" key="1">
    <citation type="submission" date="2020-05" db="EMBL/GenBank/DDBJ databases">
        <authorList>
            <person name="Chiriac C."/>
            <person name="Salcher M."/>
            <person name="Ghai R."/>
            <person name="Kavagutti S V."/>
        </authorList>
    </citation>
    <scope>NUCLEOTIDE SEQUENCE</scope>
</reference>
<name>A0A6J5T449_9CAUD</name>
<gene>
    <name evidence="1" type="ORF">UFOVP1655_128</name>
</gene>
<evidence type="ECO:0000313" key="1">
    <source>
        <dbReference type="EMBL" id="CAB4222542.1"/>
    </source>
</evidence>
<dbReference type="EMBL" id="LR797523">
    <property type="protein sequence ID" value="CAB4222542.1"/>
    <property type="molecule type" value="Genomic_DNA"/>
</dbReference>
<organism evidence="1">
    <name type="scientific">uncultured Caudovirales phage</name>
    <dbReference type="NCBI Taxonomy" id="2100421"/>
    <lineage>
        <taxon>Viruses</taxon>
        <taxon>Duplodnaviria</taxon>
        <taxon>Heunggongvirae</taxon>
        <taxon>Uroviricota</taxon>
        <taxon>Caudoviricetes</taxon>
        <taxon>Peduoviridae</taxon>
        <taxon>Maltschvirus</taxon>
        <taxon>Maltschvirus maltsch</taxon>
    </lineage>
</organism>